<dbReference type="Pfam" id="PF14223">
    <property type="entry name" value="Retrotran_gag_2"/>
    <property type="match status" value="1"/>
</dbReference>
<name>A0A8H3DCW9_9AGAM</name>
<comment type="caution">
    <text evidence="9">The sequence shown here is derived from an EMBL/GenBank/DDBJ whole genome shotgun (WGS) entry which is preliminary data.</text>
</comment>
<comment type="catalytic activity">
    <reaction evidence="6">
        <text>ATP + H2O = ADP + phosphate + H(+)</text>
        <dbReference type="Rhea" id="RHEA:13065"/>
        <dbReference type="ChEBI" id="CHEBI:15377"/>
        <dbReference type="ChEBI" id="CHEBI:15378"/>
        <dbReference type="ChEBI" id="CHEBI:30616"/>
        <dbReference type="ChEBI" id="CHEBI:43474"/>
        <dbReference type="ChEBI" id="CHEBI:456216"/>
        <dbReference type="EC" id="3.6.4.13"/>
    </reaction>
</comment>
<dbReference type="EMBL" id="CAJMWZ010006479">
    <property type="protein sequence ID" value="CAE6522729.1"/>
    <property type="molecule type" value="Genomic_DNA"/>
</dbReference>
<dbReference type="PANTHER" id="PTHR47960">
    <property type="entry name" value="DEAD-BOX ATP-DEPENDENT RNA HELICASE 50"/>
    <property type="match status" value="1"/>
</dbReference>
<feature type="domain" description="Helicase ATP-binding" evidence="8">
    <location>
        <begin position="351"/>
        <end position="519"/>
    </location>
</feature>
<evidence type="ECO:0000256" key="6">
    <source>
        <dbReference type="ARBA" id="ARBA00047984"/>
    </source>
</evidence>
<dbReference type="Proteomes" id="UP000663850">
    <property type="component" value="Unassembled WGS sequence"/>
</dbReference>
<keyword evidence="4" id="KW-0347">Helicase</keyword>
<organism evidence="9 10">
    <name type="scientific">Rhizoctonia solani</name>
    <dbReference type="NCBI Taxonomy" id="456999"/>
    <lineage>
        <taxon>Eukaryota</taxon>
        <taxon>Fungi</taxon>
        <taxon>Dikarya</taxon>
        <taxon>Basidiomycota</taxon>
        <taxon>Agaricomycotina</taxon>
        <taxon>Agaricomycetes</taxon>
        <taxon>Cantharellales</taxon>
        <taxon>Ceratobasidiaceae</taxon>
        <taxon>Rhizoctonia</taxon>
    </lineage>
</organism>
<dbReference type="GO" id="GO:0003724">
    <property type="term" value="F:RNA helicase activity"/>
    <property type="evidence" value="ECO:0007669"/>
    <property type="project" value="UniProtKB-EC"/>
</dbReference>
<evidence type="ECO:0000256" key="7">
    <source>
        <dbReference type="SAM" id="MobiDB-lite"/>
    </source>
</evidence>
<dbReference type="InterPro" id="IPR011545">
    <property type="entry name" value="DEAD/DEAH_box_helicase_dom"/>
</dbReference>
<dbReference type="Pfam" id="PF00270">
    <property type="entry name" value="DEAD"/>
    <property type="match status" value="1"/>
</dbReference>
<dbReference type="InterPro" id="IPR027417">
    <property type="entry name" value="P-loop_NTPase"/>
</dbReference>
<feature type="region of interest" description="Disordered" evidence="7">
    <location>
        <begin position="1"/>
        <end position="27"/>
    </location>
</feature>
<gene>
    <name evidence="9" type="ORF">RDB_LOCUS120505</name>
</gene>
<evidence type="ECO:0000259" key="8">
    <source>
        <dbReference type="PROSITE" id="PS51192"/>
    </source>
</evidence>
<dbReference type="EC" id="3.6.4.13" evidence="1"/>
<dbReference type="Gene3D" id="3.40.50.300">
    <property type="entry name" value="P-loop containing nucleotide triphosphate hydrolases"/>
    <property type="match status" value="2"/>
</dbReference>
<dbReference type="SUPFAM" id="SSF52540">
    <property type="entry name" value="P-loop containing nucleoside triphosphate hydrolases"/>
    <property type="match status" value="2"/>
</dbReference>
<evidence type="ECO:0000256" key="1">
    <source>
        <dbReference type="ARBA" id="ARBA00012552"/>
    </source>
</evidence>
<accession>A0A8H3DCW9</accession>
<evidence type="ECO:0000256" key="3">
    <source>
        <dbReference type="ARBA" id="ARBA00022801"/>
    </source>
</evidence>
<evidence type="ECO:0000256" key="5">
    <source>
        <dbReference type="ARBA" id="ARBA00022840"/>
    </source>
</evidence>
<keyword evidence="2" id="KW-0547">Nucleotide-binding</keyword>
<evidence type="ECO:0000313" key="9">
    <source>
        <dbReference type="EMBL" id="CAE6522729.1"/>
    </source>
</evidence>
<evidence type="ECO:0000313" key="10">
    <source>
        <dbReference type="Proteomes" id="UP000663850"/>
    </source>
</evidence>
<sequence length="698" mass="78725">MSLAGEYDPPSVRDGNNPAPRPSQNKSQLLEATMRNVPKLKELNYTQWKNVITNSIKKAKLWEYVDGSAQEPSEHDASNLATYFDETAAVRNAILRSLEPGAQRYIEEALDPRDAWLALEKKYITAEVETDSKLVAIEKQLADLRLEEGGDTIEHIAEFCRMRYHLNGTRFAVDDQASISMLYRSLPASYRQSVLTPERTEMKNFNVLCTRLSDLTQNPGPQFPVEDYTSWGVPEDIKVFGLTGDKNPLLEERADVTCRDCLLKDHEAGTRECPQYEWRRELWGDPTKNENRSDKTNEGTSNKSNTMFIYEFSEQIKVSLSFQDLKLNENLIQSLNRSKLWGPRGIQQCAVLPIINGRNVIAQAPPETGKTTAIILCIAQLTDTIKGGFQALVISPTEQKATDVQSMIDSLGYKCYKCSSSQSVRDNLVELAEGHRFPILVGTPDHILQHLRRGILRTSEIKILALDDLDMLVDNGFGRQLPDIYHYLPRSVQTLGTCSVLPSDILRESNAYIHKPLYVAIERFNGIPRKMTHSFVVIPQDGRSDTKPRALKQLSTTGVQTGILCATLAEVKCVQEQLNNLGYSYPYISTGTSPQKYEELVQNFRAYNNSWLITTSSVPLKRLLGAWSGANFWIVNFSIPGSPQNYSERVNYLGFCNGKNSAITFVNDGTDDINMIREIEQHFGIQMAELRWDGNTLL</sequence>
<protein>
    <recommendedName>
        <fullName evidence="1">RNA helicase</fullName>
        <ecNumber evidence="1">3.6.4.13</ecNumber>
    </recommendedName>
</protein>
<keyword evidence="5" id="KW-0067">ATP-binding</keyword>
<dbReference type="GO" id="GO:0005524">
    <property type="term" value="F:ATP binding"/>
    <property type="evidence" value="ECO:0007669"/>
    <property type="project" value="UniProtKB-KW"/>
</dbReference>
<dbReference type="GO" id="GO:0003676">
    <property type="term" value="F:nucleic acid binding"/>
    <property type="evidence" value="ECO:0007669"/>
    <property type="project" value="InterPro"/>
</dbReference>
<reference evidence="9" key="1">
    <citation type="submission" date="2021-01" db="EMBL/GenBank/DDBJ databases">
        <authorList>
            <person name="Kaushik A."/>
        </authorList>
    </citation>
    <scope>NUCLEOTIDE SEQUENCE</scope>
    <source>
        <strain evidence="9">Type strain: AG8-Rh-89/</strain>
    </source>
</reference>
<proteinExistence type="predicted"/>
<dbReference type="SMART" id="SM00487">
    <property type="entry name" value="DEXDc"/>
    <property type="match status" value="1"/>
</dbReference>
<dbReference type="GO" id="GO:0016787">
    <property type="term" value="F:hydrolase activity"/>
    <property type="evidence" value="ECO:0007669"/>
    <property type="project" value="UniProtKB-KW"/>
</dbReference>
<dbReference type="AlphaFoldDB" id="A0A8H3DCW9"/>
<evidence type="ECO:0000256" key="4">
    <source>
        <dbReference type="ARBA" id="ARBA00022806"/>
    </source>
</evidence>
<dbReference type="PROSITE" id="PS51192">
    <property type="entry name" value="HELICASE_ATP_BIND_1"/>
    <property type="match status" value="1"/>
</dbReference>
<keyword evidence="3" id="KW-0378">Hydrolase</keyword>
<evidence type="ECO:0000256" key="2">
    <source>
        <dbReference type="ARBA" id="ARBA00022741"/>
    </source>
</evidence>
<dbReference type="InterPro" id="IPR014001">
    <property type="entry name" value="Helicase_ATP-bd"/>
</dbReference>